<feature type="signal peptide" evidence="4">
    <location>
        <begin position="1"/>
        <end position="18"/>
    </location>
</feature>
<evidence type="ECO:0000313" key="7">
    <source>
        <dbReference type="Proteomes" id="UP001497453"/>
    </source>
</evidence>
<evidence type="ECO:0000259" key="5">
    <source>
        <dbReference type="PROSITE" id="PS51767"/>
    </source>
</evidence>
<proteinExistence type="inferred from homology"/>
<protein>
    <recommendedName>
        <fullName evidence="5">Peptidase A1 domain-containing protein</fullName>
    </recommendedName>
</protein>
<feature type="compositionally biased region" description="Basic residues" evidence="2">
    <location>
        <begin position="35"/>
        <end position="54"/>
    </location>
</feature>
<feature type="compositionally biased region" description="Acidic residues" evidence="2">
    <location>
        <begin position="552"/>
        <end position="567"/>
    </location>
</feature>
<keyword evidence="3" id="KW-1133">Transmembrane helix</keyword>
<keyword evidence="7" id="KW-1185">Reference proteome</keyword>
<feature type="region of interest" description="Disordered" evidence="2">
    <location>
        <begin position="552"/>
        <end position="574"/>
    </location>
</feature>
<keyword evidence="4" id="KW-0732">Signal</keyword>
<evidence type="ECO:0000313" key="6">
    <source>
        <dbReference type="EMBL" id="CAL1714603.1"/>
    </source>
</evidence>
<dbReference type="InterPro" id="IPR033121">
    <property type="entry name" value="PEPTIDASE_A1"/>
</dbReference>
<dbReference type="SUPFAM" id="SSF50630">
    <property type="entry name" value="Acid proteases"/>
    <property type="match status" value="1"/>
</dbReference>
<dbReference type="PANTHER" id="PTHR47966:SF74">
    <property type="entry name" value="AGR407CP"/>
    <property type="match status" value="1"/>
</dbReference>
<dbReference type="Pfam" id="PF00026">
    <property type="entry name" value="Asp"/>
    <property type="match status" value="1"/>
</dbReference>
<dbReference type="CDD" id="cd05471">
    <property type="entry name" value="pepsin_like"/>
    <property type="match status" value="1"/>
</dbReference>
<name>A0ABP1E3H9_9APHY</name>
<comment type="similarity">
    <text evidence="1">Belongs to the peptidase A1 family.</text>
</comment>
<feature type="chain" id="PRO_5045509090" description="Peptidase A1 domain-containing protein" evidence="4">
    <location>
        <begin position="19"/>
        <end position="574"/>
    </location>
</feature>
<sequence length="574" mass="62556">MNTLLFFLLVSLCGITYGLRIPVRASQAQDLVPRGTKHHGRGVRMHQMKMHKGKGSNNSTVENVNNAKDVVYATNITVGGKEFPIQLDTGSSDLWIKPPFNVTFTNQTNIQANLTFGIGAVSGNIAFADVSLGPYHVNSQALVNATTATDFGAIFNNGIFGIMGLAFDQASTVFVETLLSFGRNNTQGRTFLGNIFAQNTSAPNLFTVLLGRTDDPNGDQEGVFTIGEYEPVFKNITSQPKLNRTPAQLVNITTEPRWSIQMDKMVVNRKEFKFNKSNVAEAAAGKTVMVLDTGFTFSQFPPAAVDFIYSSIEGSKFNKTSGLWEVPCENTTNLEFDFGGKKFPIHPLDITVVKNVGNKTVCQNTFRNLNLPASALGSDIGFDAIMGVPFLKNVYASFDFGDVGKDNKTLGVPFVQMLSTTPDAAEALREFNKVRPKQVAYAEKLASSGATGAISFNDDAVLNSLSLGSTFSSEVPLVKRAIRMVVSGHFPIHRLVPQRVRHCIHSAARSRPVVLALLAGAIFLSLSSCVIGVILAVRMYMRSRASEEDGYEPIFDADDGTTNENDDYERSIYD</sequence>
<evidence type="ECO:0000256" key="1">
    <source>
        <dbReference type="ARBA" id="ARBA00007447"/>
    </source>
</evidence>
<gene>
    <name evidence="6" type="ORF">GFSPODELE1_LOCUS9844</name>
</gene>
<dbReference type="InterPro" id="IPR034164">
    <property type="entry name" value="Pepsin-like_dom"/>
</dbReference>
<evidence type="ECO:0000256" key="4">
    <source>
        <dbReference type="SAM" id="SignalP"/>
    </source>
</evidence>
<feature type="region of interest" description="Disordered" evidence="2">
    <location>
        <begin position="33"/>
        <end position="60"/>
    </location>
</feature>
<keyword evidence="3" id="KW-0812">Transmembrane</keyword>
<dbReference type="Gene3D" id="2.40.70.10">
    <property type="entry name" value="Acid Proteases"/>
    <property type="match status" value="2"/>
</dbReference>
<keyword evidence="3" id="KW-0472">Membrane</keyword>
<evidence type="ECO:0000256" key="3">
    <source>
        <dbReference type="SAM" id="Phobius"/>
    </source>
</evidence>
<organism evidence="6 7">
    <name type="scientific">Somion occarium</name>
    <dbReference type="NCBI Taxonomy" id="3059160"/>
    <lineage>
        <taxon>Eukaryota</taxon>
        <taxon>Fungi</taxon>
        <taxon>Dikarya</taxon>
        <taxon>Basidiomycota</taxon>
        <taxon>Agaricomycotina</taxon>
        <taxon>Agaricomycetes</taxon>
        <taxon>Polyporales</taxon>
        <taxon>Cerrenaceae</taxon>
        <taxon>Somion</taxon>
    </lineage>
</organism>
<dbReference type="PROSITE" id="PS51767">
    <property type="entry name" value="PEPTIDASE_A1"/>
    <property type="match status" value="1"/>
</dbReference>
<evidence type="ECO:0000256" key="2">
    <source>
        <dbReference type="SAM" id="MobiDB-lite"/>
    </source>
</evidence>
<reference evidence="7" key="1">
    <citation type="submission" date="2024-04" db="EMBL/GenBank/DDBJ databases">
        <authorList>
            <person name="Shaw F."/>
            <person name="Minotto A."/>
        </authorList>
    </citation>
    <scope>NUCLEOTIDE SEQUENCE [LARGE SCALE GENOMIC DNA]</scope>
</reference>
<dbReference type="EMBL" id="OZ037951">
    <property type="protein sequence ID" value="CAL1714603.1"/>
    <property type="molecule type" value="Genomic_DNA"/>
</dbReference>
<dbReference type="Proteomes" id="UP001497453">
    <property type="component" value="Chromosome 8"/>
</dbReference>
<feature type="transmembrane region" description="Helical" evidence="3">
    <location>
        <begin position="513"/>
        <end position="537"/>
    </location>
</feature>
<dbReference type="InterPro" id="IPR021109">
    <property type="entry name" value="Peptidase_aspartic_dom_sf"/>
</dbReference>
<dbReference type="PRINTS" id="PR00792">
    <property type="entry name" value="PEPSIN"/>
</dbReference>
<dbReference type="InterPro" id="IPR001461">
    <property type="entry name" value="Aspartic_peptidase_A1"/>
</dbReference>
<feature type="domain" description="Peptidase A1" evidence="5">
    <location>
        <begin position="72"/>
        <end position="413"/>
    </location>
</feature>
<dbReference type="PANTHER" id="PTHR47966">
    <property type="entry name" value="BETA-SITE APP-CLEAVING ENZYME, ISOFORM A-RELATED"/>
    <property type="match status" value="1"/>
</dbReference>
<accession>A0ABP1E3H9</accession>